<dbReference type="GO" id="GO:0007035">
    <property type="term" value="P:vacuolar acidification"/>
    <property type="evidence" value="ECO:0007669"/>
    <property type="project" value="TreeGrafter"/>
</dbReference>
<evidence type="ECO:0000256" key="5">
    <source>
        <dbReference type="ARBA" id="ARBA00022989"/>
    </source>
</evidence>
<organism evidence="10 11">
    <name type="scientific">Candidatus Desulfatibia profunda</name>
    <dbReference type="NCBI Taxonomy" id="2841695"/>
    <lineage>
        <taxon>Bacteria</taxon>
        <taxon>Pseudomonadati</taxon>
        <taxon>Thermodesulfobacteriota</taxon>
        <taxon>Desulfobacteria</taxon>
        <taxon>Desulfobacterales</taxon>
        <taxon>Desulfobacterales incertae sedis</taxon>
        <taxon>Candidatus Desulfatibia</taxon>
    </lineage>
</organism>
<protein>
    <recommendedName>
        <fullName evidence="12">V-type ATP synthase subunit I</fullName>
    </recommendedName>
</protein>
<reference evidence="10 11" key="1">
    <citation type="submission" date="2020-08" db="EMBL/GenBank/DDBJ databases">
        <title>Bridging the membrane lipid divide: bacteria of the FCB group superphylum have the potential to synthesize archaeal ether lipids.</title>
        <authorList>
            <person name="Villanueva L."/>
            <person name="Von Meijenfeldt F.A.B."/>
            <person name="Westbye A.B."/>
            <person name="Yadav S."/>
            <person name="Hopmans E.C."/>
            <person name="Dutilh B.E."/>
            <person name="Sinninghe Damste J.S."/>
        </authorList>
    </citation>
    <scope>NUCLEOTIDE SEQUENCE [LARGE SCALE GENOMIC DNA]</scope>
    <source>
        <strain evidence="10">NIOZ-UU30</strain>
    </source>
</reference>
<feature type="transmembrane region" description="Helical" evidence="9">
    <location>
        <begin position="309"/>
        <end position="334"/>
    </location>
</feature>
<evidence type="ECO:0008006" key="12">
    <source>
        <dbReference type="Google" id="ProtNLM"/>
    </source>
</evidence>
<feature type="coiled-coil region" evidence="8">
    <location>
        <begin position="180"/>
        <end position="214"/>
    </location>
</feature>
<gene>
    <name evidence="10" type="ORF">H8E23_10820</name>
</gene>
<dbReference type="PANTHER" id="PTHR11629:SF63">
    <property type="entry name" value="V-TYPE PROTON ATPASE SUBUNIT A"/>
    <property type="match status" value="1"/>
</dbReference>
<sequence>MIVKMKKITFVGIIDEKEQFLQRLQDQGATHITLPMDSLEPAEVARELQKVTEIRKFLNRLAAKERVTEVSADYASICSRREELGQRESRLQSEISALKKERSVLAPWGEFDPRDVALLHSKGLDVRFYRVPRRSFGVMVLDDILYHVTRQTEGEVAFVAMASVPLEIGQAEEKLPAKSLAQIDREIEAKNGELQEIKGEYAALAAEVQALIDAENRLKDDYEYQRVLLNTSSVLNERLFVLSCWSPISEEELMERIGPGFTLGHYSEDPEPGDRVPVLLSNLPAFDSGEDLVKIYSQPNYNDFDPSALVLYGFAVFYGMIIGDAGYGFSLLALTIFLHRKIKSMAPLWIRFRRLSYMLSVSVIFFGIISASYFGILLEPDNPLNRLMLLNFSTKEGLNHAMLVSILMGMVHLSIALGIKFLRTKDLPSLGWIIVIWSGYALLNSRMLKGVENPVASWVLIGGLSLVVLFTSTAKNPVIRILLGLNGALGVVQLFADVLSYLRLFALGLATMYMCQTFNMLAGMSYEALPYIGFLPAGLILLSGHAINIVLGIMGGVVHGLRLNFLEWYRWCFEGDGVPFKPFRRIAKAA</sequence>
<keyword evidence="4 9" id="KW-0812">Transmembrane</keyword>
<feature type="transmembrane region" description="Helical" evidence="9">
    <location>
        <begin position="355"/>
        <end position="378"/>
    </location>
</feature>
<evidence type="ECO:0000256" key="3">
    <source>
        <dbReference type="ARBA" id="ARBA00022448"/>
    </source>
</evidence>
<proteinExistence type="inferred from homology"/>
<dbReference type="GO" id="GO:0051117">
    <property type="term" value="F:ATPase binding"/>
    <property type="evidence" value="ECO:0007669"/>
    <property type="project" value="TreeGrafter"/>
</dbReference>
<comment type="subcellular location">
    <subcellularLocation>
        <location evidence="1">Membrane</location>
        <topology evidence="1">Multi-pass membrane protein</topology>
    </subcellularLocation>
</comment>
<accession>A0A8J6NUY6</accession>
<dbReference type="Proteomes" id="UP000603434">
    <property type="component" value="Unassembled WGS sequence"/>
</dbReference>
<name>A0A8J6NUY6_9BACT</name>
<dbReference type="PANTHER" id="PTHR11629">
    <property type="entry name" value="VACUOLAR PROTON ATPASES"/>
    <property type="match status" value="1"/>
</dbReference>
<keyword evidence="5 9" id="KW-1133">Transmembrane helix</keyword>
<evidence type="ECO:0000313" key="11">
    <source>
        <dbReference type="Proteomes" id="UP000603434"/>
    </source>
</evidence>
<dbReference type="AlphaFoldDB" id="A0A8J6NUY6"/>
<evidence type="ECO:0000256" key="9">
    <source>
        <dbReference type="SAM" id="Phobius"/>
    </source>
</evidence>
<dbReference type="GO" id="GO:0016471">
    <property type="term" value="C:vacuolar proton-transporting V-type ATPase complex"/>
    <property type="evidence" value="ECO:0007669"/>
    <property type="project" value="TreeGrafter"/>
</dbReference>
<dbReference type="GO" id="GO:0033179">
    <property type="term" value="C:proton-transporting V-type ATPase, V0 domain"/>
    <property type="evidence" value="ECO:0007669"/>
    <property type="project" value="InterPro"/>
</dbReference>
<feature type="transmembrane region" description="Helical" evidence="9">
    <location>
        <begin position="398"/>
        <end position="419"/>
    </location>
</feature>
<evidence type="ECO:0000256" key="6">
    <source>
        <dbReference type="ARBA" id="ARBA00023065"/>
    </source>
</evidence>
<evidence type="ECO:0000256" key="8">
    <source>
        <dbReference type="SAM" id="Coils"/>
    </source>
</evidence>
<dbReference type="EMBL" id="JACNJH010000156">
    <property type="protein sequence ID" value="MBC8361879.1"/>
    <property type="molecule type" value="Genomic_DNA"/>
</dbReference>
<dbReference type="InterPro" id="IPR002490">
    <property type="entry name" value="V-ATPase_116kDa_su"/>
</dbReference>
<keyword evidence="3" id="KW-0813">Transport</keyword>
<keyword evidence="8" id="KW-0175">Coiled coil</keyword>
<evidence type="ECO:0000256" key="2">
    <source>
        <dbReference type="ARBA" id="ARBA00009904"/>
    </source>
</evidence>
<feature type="transmembrane region" description="Helical" evidence="9">
    <location>
        <begin position="478"/>
        <end position="496"/>
    </location>
</feature>
<evidence type="ECO:0000256" key="1">
    <source>
        <dbReference type="ARBA" id="ARBA00004141"/>
    </source>
</evidence>
<comment type="similarity">
    <text evidence="2">Belongs to the V-ATPase 116 kDa subunit family.</text>
</comment>
<feature type="transmembrane region" description="Helical" evidence="9">
    <location>
        <begin position="455"/>
        <end position="471"/>
    </location>
</feature>
<evidence type="ECO:0000313" key="10">
    <source>
        <dbReference type="EMBL" id="MBC8361879.1"/>
    </source>
</evidence>
<comment type="caution">
    <text evidence="10">The sequence shown here is derived from an EMBL/GenBank/DDBJ whole genome shotgun (WGS) entry which is preliminary data.</text>
</comment>
<keyword evidence="6" id="KW-0406">Ion transport</keyword>
<dbReference type="GO" id="GO:0046961">
    <property type="term" value="F:proton-transporting ATPase activity, rotational mechanism"/>
    <property type="evidence" value="ECO:0007669"/>
    <property type="project" value="InterPro"/>
</dbReference>
<evidence type="ECO:0000256" key="4">
    <source>
        <dbReference type="ARBA" id="ARBA00022692"/>
    </source>
</evidence>
<keyword evidence="7 9" id="KW-0472">Membrane</keyword>
<feature type="transmembrane region" description="Helical" evidence="9">
    <location>
        <begin position="534"/>
        <end position="558"/>
    </location>
</feature>
<evidence type="ECO:0000256" key="7">
    <source>
        <dbReference type="ARBA" id="ARBA00023136"/>
    </source>
</evidence>
<feature type="transmembrane region" description="Helical" evidence="9">
    <location>
        <begin position="502"/>
        <end position="522"/>
    </location>
</feature>